<accession>A0AAV7PF94</accession>
<proteinExistence type="predicted"/>
<keyword evidence="3" id="KW-1185">Reference proteome</keyword>
<feature type="region of interest" description="Disordered" evidence="1">
    <location>
        <begin position="49"/>
        <end position="78"/>
    </location>
</feature>
<gene>
    <name evidence="2" type="ORF">NDU88_005201</name>
</gene>
<protein>
    <submittedName>
        <fullName evidence="2">Uncharacterized protein</fullName>
    </submittedName>
</protein>
<name>A0AAV7PF94_PLEWA</name>
<evidence type="ECO:0000313" key="3">
    <source>
        <dbReference type="Proteomes" id="UP001066276"/>
    </source>
</evidence>
<dbReference type="EMBL" id="JANPWB010000011">
    <property type="protein sequence ID" value="KAJ1126795.1"/>
    <property type="molecule type" value="Genomic_DNA"/>
</dbReference>
<dbReference type="AlphaFoldDB" id="A0AAV7PF94"/>
<evidence type="ECO:0000313" key="2">
    <source>
        <dbReference type="EMBL" id="KAJ1126795.1"/>
    </source>
</evidence>
<dbReference type="Proteomes" id="UP001066276">
    <property type="component" value="Chromosome 7"/>
</dbReference>
<sequence>MHPGGPRTCPPGTILVILASIKARFLFHLRAGEAETRIKTARHIGAVADERPGESSGSYKVDMAPEKCTDYRRKGGES</sequence>
<comment type="caution">
    <text evidence="2">The sequence shown here is derived from an EMBL/GenBank/DDBJ whole genome shotgun (WGS) entry which is preliminary data.</text>
</comment>
<reference evidence="2" key="1">
    <citation type="journal article" date="2022" name="bioRxiv">
        <title>Sequencing and chromosome-scale assembly of the giantPleurodeles waltlgenome.</title>
        <authorList>
            <person name="Brown T."/>
            <person name="Elewa A."/>
            <person name="Iarovenko S."/>
            <person name="Subramanian E."/>
            <person name="Araus A.J."/>
            <person name="Petzold A."/>
            <person name="Susuki M."/>
            <person name="Suzuki K.-i.T."/>
            <person name="Hayashi T."/>
            <person name="Toyoda A."/>
            <person name="Oliveira C."/>
            <person name="Osipova E."/>
            <person name="Leigh N.D."/>
            <person name="Simon A."/>
            <person name="Yun M.H."/>
        </authorList>
    </citation>
    <scope>NUCLEOTIDE SEQUENCE</scope>
    <source>
        <strain evidence="2">20211129_DDA</strain>
        <tissue evidence="2">Liver</tissue>
    </source>
</reference>
<feature type="compositionally biased region" description="Basic and acidic residues" evidence="1">
    <location>
        <begin position="63"/>
        <end position="78"/>
    </location>
</feature>
<organism evidence="2 3">
    <name type="scientific">Pleurodeles waltl</name>
    <name type="common">Iberian ribbed newt</name>
    <dbReference type="NCBI Taxonomy" id="8319"/>
    <lineage>
        <taxon>Eukaryota</taxon>
        <taxon>Metazoa</taxon>
        <taxon>Chordata</taxon>
        <taxon>Craniata</taxon>
        <taxon>Vertebrata</taxon>
        <taxon>Euteleostomi</taxon>
        <taxon>Amphibia</taxon>
        <taxon>Batrachia</taxon>
        <taxon>Caudata</taxon>
        <taxon>Salamandroidea</taxon>
        <taxon>Salamandridae</taxon>
        <taxon>Pleurodelinae</taxon>
        <taxon>Pleurodeles</taxon>
    </lineage>
</organism>
<evidence type="ECO:0000256" key="1">
    <source>
        <dbReference type="SAM" id="MobiDB-lite"/>
    </source>
</evidence>